<dbReference type="RefSeq" id="WP_150699244.1">
    <property type="nucleotide sequence ID" value="NZ_CABPRZ010000024.1"/>
</dbReference>
<dbReference type="InterPro" id="IPR015323">
    <property type="entry name" value="FlavoCytC_S_DH_flav-bd"/>
</dbReference>
<sequence>MHRRHFLHGLGALGALAWAGIGGLPRAAVAAQTASGAPADPVANPYVTPVRGGARVVVIGGGFGGATGAKYLRMLSGGTLDVTLVEPNATFISPPLSNLVLGGGLRVPDLTVPYDRLVSRHGVHWRRTRADAIDAARRQVRLADGTKLAYDRLIVSPGVALRWDAIAGMADTALRDALPAAWADAREIASLQRKLHAMPDGGVFAITIPEAPFRCPPAPYERACQAAAYLRHHKPRAKVLIFDANEDILAEATQFRDAWQTHYPGMVEYHPQFNCTEAAAAPGASGAYLARFELGEEVRADVLNVIPPMQAGAIATASGLATANGRWCEVDFLTFESRAMPGVHVLGDALQIAPQMPKSGHMANQHGKVCAAAVVAQLAGRDINAMPLYSNTCYSFVTETDAMHVASVHRYNAALRTMLPVPGTGGASAKANPDEWPLGLAWAQGIWADMLA</sequence>
<accession>A0A5E4YK64</accession>
<dbReference type="InterPro" id="IPR006311">
    <property type="entry name" value="TAT_signal"/>
</dbReference>
<dbReference type="OrthoDB" id="9802771at2"/>
<keyword evidence="2" id="KW-0274">FAD</keyword>
<name>A0A5E4YK64_9BURK</name>
<dbReference type="AlphaFoldDB" id="A0A5E4YK64"/>
<dbReference type="GO" id="GO:0050660">
    <property type="term" value="F:flavin adenine dinucleotide binding"/>
    <property type="evidence" value="ECO:0007669"/>
    <property type="project" value="InterPro"/>
</dbReference>
<evidence type="ECO:0000259" key="4">
    <source>
        <dbReference type="Pfam" id="PF09242"/>
    </source>
</evidence>
<dbReference type="SUPFAM" id="SSF55424">
    <property type="entry name" value="FAD/NAD-linked reductases, dimerisation (C-terminal) domain"/>
    <property type="match status" value="1"/>
</dbReference>
<keyword evidence="7" id="KW-1185">Reference proteome</keyword>
<dbReference type="InterPro" id="IPR049386">
    <property type="entry name" value="FCSD_central"/>
</dbReference>
<dbReference type="PANTHER" id="PTHR43755">
    <property type="match status" value="1"/>
</dbReference>
<evidence type="ECO:0000259" key="3">
    <source>
        <dbReference type="Pfam" id="PF07992"/>
    </source>
</evidence>
<dbReference type="PANTHER" id="PTHR43755:SF1">
    <property type="entry name" value="FAD-DEPENDENT PYRIDINE NUCLEOTIDE-DISULPHIDE OXIDOREDUCTASE"/>
    <property type="match status" value="1"/>
</dbReference>
<evidence type="ECO:0000313" key="6">
    <source>
        <dbReference type="EMBL" id="VVE48810.1"/>
    </source>
</evidence>
<dbReference type="Pfam" id="PF07992">
    <property type="entry name" value="Pyr_redox_2"/>
    <property type="match status" value="1"/>
</dbReference>
<dbReference type="Pfam" id="PF21706">
    <property type="entry name" value="FCSD_central"/>
    <property type="match status" value="1"/>
</dbReference>
<dbReference type="InterPro" id="IPR036188">
    <property type="entry name" value="FAD/NAD-bd_sf"/>
</dbReference>
<organism evidence="6 7">
    <name type="scientific">Pandoraea terrae</name>
    <dbReference type="NCBI Taxonomy" id="1537710"/>
    <lineage>
        <taxon>Bacteria</taxon>
        <taxon>Pseudomonadati</taxon>
        <taxon>Pseudomonadota</taxon>
        <taxon>Betaproteobacteria</taxon>
        <taxon>Burkholderiales</taxon>
        <taxon>Burkholderiaceae</taxon>
        <taxon>Pandoraea</taxon>
    </lineage>
</organism>
<reference evidence="6 7" key="1">
    <citation type="submission" date="2019-08" db="EMBL/GenBank/DDBJ databases">
        <authorList>
            <person name="Peeters C."/>
        </authorList>
    </citation>
    <scope>NUCLEOTIDE SEQUENCE [LARGE SCALE GENOMIC DNA]</scope>
    <source>
        <strain evidence="6 7">LMG 30175</strain>
    </source>
</reference>
<dbReference type="Pfam" id="PF09242">
    <property type="entry name" value="FCSD-flav_bind"/>
    <property type="match status" value="1"/>
</dbReference>
<feature type="domain" description="Sulfide dehydrogenase [flavocytochrome c] flavoprotein chain central" evidence="5">
    <location>
        <begin position="191"/>
        <end position="307"/>
    </location>
</feature>
<keyword evidence="1" id="KW-0285">Flavoprotein</keyword>
<evidence type="ECO:0000256" key="2">
    <source>
        <dbReference type="ARBA" id="ARBA00022827"/>
    </source>
</evidence>
<dbReference type="InterPro" id="IPR023753">
    <property type="entry name" value="FAD/NAD-binding_dom"/>
</dbReference>
<dbReference type="GO" id="GO:0016491">
    <property type="term" value="F:oxidoreductase activity"/>
    <property type="evidence" value="ECO:0007669"/>
    <property type="project" value="InterPro"/>
</dbReference>
<dbReference type="Gene3D" id="3.50.50.60">
    <property type="entry name" value="FAD/NAD(P)-binding domain"/>
    <property type="match status" value="2"/>
</dbReference>
<proteinExistence type="predicted"/>
<dbReference type="SUPFAM" id="SSF51905">
    <property type="entry name" value="FAD/NAD(P)-binding domain"/>
    <property type="match status" value="2"/>
</dbReference>
<dbReference type="InterPro" id="IPR037092">
    <property type="entry name" value="FlavoCytC_S_DH_flav-bd_sf"/>
</dbReference>
<evidence type="ECO:0000259" key="5">
    <source>
        <dbReference type="Pfam" id="PF21706"/>
    </source>
</evidence>
<evidence type="ECO:0000313" key="7">
    <source>
        <dbReference type="Proteomes" id="UP000414233"/>
    </source>
</evidence>
<evidence type="ECO:0000256" key="1">
    <source>
        <dbReference type="ARBA" id="ARBA00022630"/>
    </source>
</evidence>
<dbReference type="InterPro" id="IPR052541">
    <property type="entry name" value="SQRD"/>
</dbReference>
<dbReference type="Proteomes" id="UP000414233">
    <property type="component" value="Unassembled WGS sequence"/>
</dbReference>
<feature type="domain" description="FAD/NAD(P)-binding" evidence="3">
    <location>
        <begin position="55"/>
        <end position="170"/>
    </location>
</feature>
<feature type="domain" description="Flavocytochrome c sulphide dehydrogenase flavin-binding" evidence="4">
    <location>
        <begin position="386"/>
        <end position="451"/>
    </location>
</feature>
<protein>
    <submittedName>
        <fullName evidence="6">Flavocytochrome C</fullName>
    </submittedName>
</protein>
<dbReference type="EMBL" id="CABPRZ010000024">
    <property type="protein sequence ID" value="VVE48810.1"/>
    <property type="molecule type" value="Genomic_DNA"/>
</dbReference>
<dbReference type="InterPro" id="IPR016156">
    <property type="entry name" value="FAD/NAD-linked_Rdtase_dimer_sf"/>
</dbReference>
<dbReference type="Gene3D" id="3.90.760.10">
    <property type="entry name" value="Flavocytochrome c sulphide dehydrogenase, flavin-binding domain"/>
    <property type="match status" value="1"/>
</dbReference>
<dbReference type="PROSITE" id="PS51318">
    <property type="entry name" value="TAT"/>
    <property type="match status" value="1"/>
</dbReference>
<gene>
    <name evidence="6" type="ORF">PTE30175_04463</name>
</gene>